<proteinExistence type="predicted"/>
<reference evidence="2 3" key="1">
    <citation type="journal article" date="2017" name="Genome Biol.">
        <title>New reference genome sequences of hot pepper reveal the massive evolution of plant disease-resistance genes by retroduplication.</title>
        <authorList>
            <person name="Kim S."/>
            <person name="Park J."/>
            <person name="Yeom S.I."/>
            <person name="Kim Y.M."/>
            <person name="Seo E."/>
            <person name="Kim K.T."/>
            <person name="Kim M.S."/>
            <person name="Lee J.M."/>
            <person name="Cheong K."/>
            <person name="Shin H.S."/>
            <person name="Kim S.B."/>
            <person name="Han K."/>
            <person name="Lee J."/>
            <person name="Park M."/>
            <person name="Lee H.A."/>
            <person name="Lee H.Y."/>
            <person name="Lee Y."/>
            <person name="Oh S."/>
            <person name="Lee J.H."/>
            <person name="Choi E."/>
            <person name="Choi E."/>
            <person name="Lee S.E."/>
            <person name="Jeon J."/>
            <person name="Kim H."/>
            <person name="Choi G."/>
            <person name="Song H."/>
            <person name="Lee J."/>
            <person name="Lee S.C."/>
            <person name="Kwon J.K."/>
            <person name="Lee H.Y."/>
            <person name="Koo N."/>
            <person name="Hong Y."/>
            <person name="Kim R.W."/>
            <person name="Kang W.H."/>
            <person name="Huh J.H."/>
            <person name="Kang B.C."/>
            <person name="Yang T.J."/>
            <person name="Lee Y.H."/>
            <person name="Bennetzen J.L."/>
            <person name="Choi D."/>
        </authorList>
    </citation>
    <scope>NUCLEOTIDE SEQUENCE [LARGE SCALE GENOMIC DNA]</scope>
    <source>
        <strain evidence="3">cv. PBC81</strain>
    </source>
</reference>
<keyword evidence="3" id="KW-1185">Reference proteome</keyword>
<dbReference type="PANTHER" id="PTHR43520">
    <property type="entry name" value="ATP7, ISOFORM B"/>
    <property type="match status" value="1"/>
</dbReference>
<dbReference type="GO" id="GO:0043682">
    <property type="term" value="F:P-type divalent copper transporter activity"/>
    <property type="evidence" value="ECO:0007669"/>
    <property type="project" value="TreeGrafter"/>
</dbReference>
<reference evidence="3" key="2">
    <citation type="journal article" date="2017" name="J. Anim. Genet.">
        <title>Multiple reference genome sequences of hot pepper reveal the massive evolution of plant disease resistance genes by retroduplication.</title>
        <authorList>
            <person name="Kim S."/>
            <person name="Park J."/>
            <person name="Yeom S.-I."/>
            <person name="Kim Y.-M."/>
            <person name="Seo E."/>
            <person name="Kim K.-T."/>
            <person name="Kim M.-S."/>
            <person name="Lee J.M."/>
            <person name="Cheong K."/>
            <person name="Shin H.-S."/>
            <person name="Kim S.-B."/>
            <person name="Han K."/>
            <person name="Lee J."/>
            <person name="Park M."/>
            <person name="Lee H.-A."/>
            <person name="Lee H.-Y."/>
            <person name="Lee Y."/>
            <person name="Oh S."/>
            <person name="Lee J.H."/>
            <person name="Choi E."/>
            <person name="Choi E."/>
            <person name="Lee S.E."/>
            <person name="Jeon J."/>
            <person name="Kim H."/>
            <person name="Choi G."/>
            <person name="Song H."/>
            <person name="Lee J."/>
            <person name="Lee S.-C."/>
            <person name="Kwon J.-K."/>
            <person name="Lee H.-Y."/>
            <person name="Koo N."/>
            <person name="Hong Y."/>
            <person name="Kim R.W."/>
            <person name="Kang W.-H."/>
            <person name="Huh J.H."/>
            <person name="Kang B.-C."/>
            <person name="Yang T.-J."/>
            <person name="Lee Y.-H."/>
            <person name="Bennetzen J.L."/>
            <person name="Choi D."/>
        </authorList>
    </citation>
    <scope>NUCLEOTIDE SEQUENCE [LARGE SCALE GENOMIC DNA]</scope>
    <source>
        <strain evidence="3">cv. PBC81</strain>
    </source>
</reference>
<protein>
    <submittedName>
        <fullName evidence="2">Uncharacterized protein</fullName>
    </submittedName>
</protein>
<accession>A0A2G2XRY7</accession>
<dbReference type="Proteomes" id="UP000224567">
    <property type="component" value="Unassembled WGS sequence"/>
</dbReference>
<comment type="caution">
    <text evidence="2">The sequence shown here is derived from an EMBL/GenBank/DDBJ whole genome shotgun (WGS) entry which is preliminary data.</text>
</comment>
<evidence type="ECO:0000256" key="1">
    <source>
        <dbReference type="ARBA" id="ARBA00022967"/>
    </source>
</evidence>
<dbReference type="PANTHER" id="PTHR43520:SF22">
    <property type="entry name" value="COPPER-TRANSPORTING ATPASE PAA1, CHLOROPLASTIC"/>
    <property type="match status" value="1"/>
</dbReference>
<dbReference type="EMBL" id="MLFT02000001">
    <property type="protein sequence ID" value="PHT60219.1"/>
    <property type="molecule type" value="Genomic_DNA"/>
</dbReference>
<keyword evidence="1" id="KW-1278">Translocase</keyword>
<dbReference type="GO" id="GO:0055070">
    <property type="term" value="P:copper ion homeostasis"/>
    <property type="evidence" value="ECO:0007669"/>
    <property type="project" value="TreeGrafter"/>
</dbReference>
<organism evidence="2 3">
    <name type="scientific">Capsicum baccatum</name>
    <name type="common">Peruvian pepper</name>
    <dbReference type="NCBI Taxonomy" id="33114"/>
    <lineage>
        <taxon>Eukaryota</taxon>
        <taxon>Viridiplantae</taxon>
        <taxon>Streptophyta</taxon>
        <taxon>Embryophyta</taxon>
        <taxon>Tracheophyta</taxon>
        <taxon>Spermatophyta</taxon>
        <taxon>Magnoliopsida</taxon>
        <taxon>eudicotyledons</taxon>
        <taxon>Gunneridae</taxon>
        <taxon>Pentapetalae</taxon>
        <taxon>asterids</taxon>
        <taxon>lamiids</taxon>
        <taxon>Solanales</taxon>
        <taxon>Solanaceae</taxon>
        <taxon>Solanoideae</taxon>
        <taxon>Capsiceae</taxon>
        <taxon>Capsicum</taxon>
    </lineage>
</organism>
<sequence length="268" mass="29437">MWEAILRLFSHMTRRFMDAPLCSSERSILASCWEFYLCGNDAFCCHIYVLEPFWCSLLPPALCHGSAISLALQLAFTVLVIGCSCALGLATPTAVMVGTSLGATKGLLLHGGSVLERFTIVDTIVFEKTRTLTIGRPTVTKVVSQGQGHQEDADARKRKIMNVILHDGIRATRRITTESVIFSFRTLLLDLLSEKHIPPSHITIGVSISQKITVAIGQAMETVVTIAIGQAIATVVTVAIDENRHPNKSKNDRFYRSSYDDGYLKSLP</sequence>
<evidence type="ECO:0000313" key="3">
    <source>
        <dbReference type="Proteomes" id="UP000224567"/>
    </source>
</evidence>
<name>A0A2G2XRY7_CAPBA</name>
<dbReference type="STRING" id="33114.A0A2G2XRY7"/>
<dbReference type="AlphaFoldDB" id="A0A2G2XRY7"/>
<gene>
    <name evidence="2" type="ORF">CQW23_02582</name>
</gene>
<evidence type="ECO:0000313" key="2">
    <source>
        <dbReference type="EMBL" id="PHT60219.1"/>
    </source>
</evidence>
<dbReference type="OrthoDB" id="1024300at2759"/>
<dbReference type="GO" id="GO:0016020">
    <property type="term" value="C:membrane"/>
    <property type="evidence" value="ECO:0007669"/>
    <property type="project" value="TreeGrafter"/>
</dbReference>
<dbReference type="GO" id="GO:0005507">
    <property type="term" value="F:copper ion binding"/>
    <property type="evidence" value="ECO:0007669"/>
    <property type="project" value="TreeGrafter"/>
</dbReference>